<evidence type="ECO:0000313" key="2">
    <source>
        <dbReference type="EMBL" id="KAL3402707.1"/>
    </source>
</evidence>
<accession>A0ABD2XBS3</accession>
<evidence type="ECO:0000256" key="1">
    <source>
        <dbReference type="SAM" id="Phobius"/>
    </source>
</evidence>
<evidence type="ECO:0000313" key="3">
    <source>
        <dbReference type="Proteomes" id="UP001627154"/>
    </source>
</evidence>
<reference evidence="2 3" key="1">
    <citation type="journal article" date="2024" name="bioRxiv">
        <title>A reference genome for Trichogramma kaykai: A tiny desert-dwelling parasitoid wasp with competing sex-ratio distorters.</title>
        <authorList>
            <person name="Culotta J."/>
            <person name="Lindsey A.R."/>
        </authorList>
    </citation>
    <scope>NUCLEOTIDE SEQUENCE [LARGE SCALE GENOMIC DNA]</scope>
    <source>
        <strain evidence="2 3">KSX58</strain>
    </source>
</reference>
<feature type="transmembrane region" description="Helical" evidence="1">
    <location>
        <begin position="44"/>
        <end position="67"/>
    </location>
</feature>
<gene>
    <name evidence="2" type="ORF">TKK_004630</name>
</gene>
<keyword evidence="1" id="KW-0812">Transmembrane</keyword>
<sequence>MKLGFFRFEGFITLQIHSSTVIRIEYVYSLVPLMRKPVLQLGSGIQWSLLVILGLVGVVWLSSLLLLQRDVASSSLLSHWQPLDMGLQMMGSSTSARAVTLRERLLFGCVLMVALFYSSNILAQLTNLKLGRKAYMRFETFEELDESGLIPIMHPSMFNSTFKYRNNPTLRRCMHRVNGSCGNHWKSCEVKVKKNCVACIFQRLN</sequence>
<organism evidence="2 3">
    <name type="scientific">Trichogramma kaykai</name>
    <dbReference type="NCBI Taxonomy" id="54128"/>
    <lineage>
        <taxon>Eukaryota</taxon>
        <taxon>Metazoa</taxon>
        <taxon>Ecdysozoa</taxon>
        <taxon>Arthropoda</taxon>
        <taxon>Hexapoda</taxon>
        <taxon>Insecta</taxon>
        <taxon>Pterygota</taxon>
        <taxon>Neoptera</taxon>
        <taxon>Endopterygota</taxon>
        <taxon>Hymenoptera</taxon>
        <taxon>Apocrita</taxon>
        <taxon>Proctotrupomorpha</taxon>
        <taxon>Chalcidoidea</taxon>
        <taxon>Trichogrammatidae</taxon>
        <taxon>Trichogramma</taxon>
    </lineage>
</organism>
<protein>
    <recommendedName>
        <fullName evidence="4">Ionotropic glutamate receptor C-terminal domain-containing protein</fullName>
    </recommendedName>
</protein>
<name>A0ABD2XBS3_9HYME</name>
<evidence type="ECO:0008006" key="4">
    <source>
        <dbReference type="Google" id="ProtNLM"/>
    </source>
</evidence>
<comment type="caution">
    <text evidence="2">The sequence shown here is derived from an EMBL/GenBank/DDBJ whole genome shotgun (WGS) entry which is preliminary data.</text>
</comment>
<dbReference type="EMBL" id="JBJJXI010000034">
    <property type="protein sequence ID" value="KAL3402707.1"/>
    <property type="molecule type" value="Genomic_DNA"/>
</dbReference>
<keyword evidence="1" id="KW-1133">Transmembrane helix</keyword>
<dbReference type="Proteomes" id="UP001627154">
    <property type="component" value="Unassembled WGS sequence"/>
</dbReference>
<keyword evidence="1" id="KW-0472">Membrane</keyword>
<proteinExistence type="predicted"/>
<dbReference type="AlphaFoldDB" id="A0ABD2XBS3"/>
<feature type="transmembrane region" description="Helical" evidence="1">
    <location>
        <begin position="105"/>
        <end position="123"/>
    </location>
</feature>
<keyword evidence="3" id="KW-1185">Reference proteome</keyword>